<dbReference type="InterPro" id="IPR050328">
    <property type="entry name" value="Dev_Immune_Receptor"/>
</dbReference>
<feature type="compositionally biased region" description="Basic residues" evidence="4">
    <location>
        <begin position="267"/>
        <end position="288"/>
    </location>
</feature>
<evidence type="ECO:0000256" key="3">
    <source>
        <dbReference type="ARBA" id="ARBA00022737"/>
    </source>
</evidence>
<accession>A0A0G4IIK4</accession>
<keyword evidence="3" id="KW-0677">Repeat</keyword>
<dbReference type="AlphaFoldDB" id="A0A0G4IIK4"/>
<dbReference type="Pfam" id="PF13855">
    <property type="entry name" value="LRR_8"/>
    <property type="match status" value="1"/>
</dbReference>
<evidence type="ECO:0000313" key="7">
    <source>
        <dbReference type="Proteomes" id="UP000039324"/>
    </source>
</evidence>
<feature type="non-terminal residue" evidence="6">
    <location>
        <position position="288"/>
    </location>
</feature>
<dbReference type="Proteomes" id="UP000039324">
    <property type="component" value="Unassembled WGS sequence"/>
</dbReference>
<dbReference type="Gene3D" id="3.80.10.10">
    <property type="entry name" value="Ribonuclease Inhibitor"/>
    <property type="match status" value="1"/>
</dbReference>
<proteinExistence type="predicted"/>
<gene>
    <name evidence="6" type="ORF">PBRA_003822</name>
</gene>
<dbReference type="InterPro" id="IPR001611">
    <property type="entry name" value="Leu-rich_rpt"/>
</dbReference>
<keyword evidence="2 5" id="KW-0732">Signal</keyword>
<dbReference type="EMBL" id="CDSF01000002">
    <property type="protein sequence ID" value="CEO95009.1"/>
    <property type="molecule type" value="Genomic_DNA"/>
</dbReference>
<feature type="region of interest" description="Disordered" evidence="4">
    <location>
        <begin position="248"/>
        <end position="288"/>
    </location>
</feature>
<protein>
    <recommendedName>
        <fullName evidence="8">Leucine-rich repeat-containing N-terminal plant-type domain-containing protein</fullName>
    </recommendedName>
</protein>
<dbReference type="SUPFAM" id="SSF52058">
    <property type="entry name" value="L domain-like"/>
    <property type="match status" value="1"/>
</dbReference>
<evidence type="ECO:0008006" key="8">
    <source>
        <dbReference type="Google" id="ProtNLM"/>
    </source>
</evidence>
<evidence type="ECO:0000256" key="2">
    <source>
        <dbReference type="ARBA" id="ARBA00022729"/>
    </source>
</evidence>
<dbReference type="InterPro" id="IPR032675">
    <property type="entry name" value="LRR_dom_sf"/>
</dbReference>
<keyword evidence="7" id="KW-1185">Reference proteome</keyword>
<dbReference type="PANTHER" id="PTHR24373:SF275">
    <property type="entry name" value="TIR DOMAIN-CONTAINING PROTEIN"/>
    <property type="match status" value="1"/>
</dbReference>
<keyword evidence="1" id="KW-0433">Leucine-rich repeat</keyword>
<organism evidence="6 7">
    <name type="scientific">Plasmodiophora brassicae</name>
    <name type="common">Clubroot disease agent</name>
    <dbReference type="NCBI Taxonomy" id="37360"/>
    <lineage>
        <taxon>Eukaryota</taxon>
        <taxon>Sar</taxon>
        <taxon>Rhizaria</taxon>
        <taxon>Endomyxa</taxon>
        <taxon>Phytomyxea</taxon>
        <taxon>Plasmodiophorida</taxon>
        <taxon>Plasmodiophoridae</taxon>
        <taxon>Plasmodiophora</taxon>
    </lineage>
</organism>
<reference evidence="6 7" key="1">
    <citation type="submission" date="2015-02" db="EMBL/GenBank/DDBJ databases">
        <authorList>
            <person name="Chooi Y.-H."/>
        </authorList>
    </citation>
    <scope>NUCLEOTIDE SEQUENCE [LARGE SCALE GENOMIC DNA]</scope>
    <source>
        <strain evidence="6">E3</strain>
    </source>
</reference>
<feature type="chain" id="PRO_5005192824" description="Leucine-rich repeat-containing N-terminal plant-type domain-containing protein" evidence="5">
    <location>
        <begin position="25"/>
        <end position="288"/>
    </location>
</feature>
<name>A0A0G4IIK4_PLABS</name>
<feature type="signal peptide" evidence="5">
    <location>
        <begin position="1"/>
        <end position="24"/>
    </location>
</feature>
<evidence type="ECO:0000313" key="6">
    <source>
        <dbReference type="EMBL" id="CEO95009.1"/>
    </source>
</evidence>
<dbReference type="SMART" id="SM00369">
    <property type="entry name" value="LRR_TYP"/>
    <property type="match status" value="4"/>
</dbReference>
<dbReference type="OrthoDB" id="1574204at2759"/>
<evidence type="ECO:0000256" key="1">
    <source>
        <dbReference type="ARBA" id="ARBA00022614"/>
    </source>
</evidence>
<sequence>MHALWGAHSLCALVLIALLTHAAANICTWYNVGCQMEPSIILSGRDPPLTGVVDHTWFSRLPAATLMTTLSLANNDLTHLTSASFAALSSLQRLYLDNNRLAIIDDDAFSDLPALITLDISHNPITALGVTSFSRLSLLTRLDMSSLSITTLPAEIFTSQTALKILDIRDNRRAVYLPGDLLQPLLSLTGGPSTGILNMSGCDSLACVPQLPASGSVSRYYPDSLPHVCGGAIRPTDSGSRMIGRRLLANPTTSKQPATRSPTTRRPTTRRPTTRHPTTRASKRASSF</sequence>
<dbReference type="InterPro" id="IPR003591">
    <property type="entry name" value="Leu-rich_rpt_typical-subtyp"/>
</dbReference>
<evidence type="ECO:0000256" key="4">
    <source>
        <dbReference type="SAM" id="MobiDB-lite"/>
    </source>
</evidence>
<evidence type="ECO:0000256" key="5">
    <source>
        <dbReference type="SAM" id="SignalP"/>
    </source>
</evidence>
<dbReference type="PANTHER" id="PTHR24373">
    <property type="entry name" value="SLIT RELATED LEUCINE-RICH REPEAT NEURONAL PROTEIN"/>
    <property type="match status" value="1"/>
</dbReference>